<name>W6N676_CLOTY</name>
<dbReference type="EMBL" id="CBXI010000031">
    <property type="protein sequence ID" value="CDL91665.1"/>
    <property type="molecule type" value="Genomic_DNA"/>
</dbReference>
<dbReference type="Pfam" id="PF03646">
    <property type="entry name" value="FlaG"/>
    <property type="match status" value="1"/>
</dbReference>
<dbReference type="Gene3D" id="3.30.160.170">
    <property type="entry name" value="FlaG-like"/>
    <property type="match status" value="1"/>
</dbReference>
<accession>W6N676</accession>
<organism evidence="2 3">
    <name type="scientific">Clostridium tyrobutyricum DIVETGP</name>
    <dbReference type="NCBI Taxonomy" id="1408889"/>
    <lineage>
        <taxon>Bacteria</taxon>
        <taxon>Bacillati</taxon>
        <taxon>Bacillota</taxon>
        <taxon>Clostridia</taxon>
        <taxon>Eubacteriales</taxon>
        <taxon>Clostridiaceae</taxon>
        <taxon>Clostridium</taxon>
    </lineage>
</organism>
<dbReference type="InterPro" id="IPR005186">
    <property type="entry name" value="FlaG"/>
</dbReference>
<keyword evidence="2" id="KW-0966">Cell projection</keyword>
<evidence type="ECO:0000256" key="1">
    <source>
        <dbReference type="SAM" id="MobiDB-lite"/>
    </source>
</evidence>
<evidence type="ECO:0000313" key="3">
    <source>
        <dbReference type="Proteomes" id="UP000019482"/>
    </source>
</evidence>
<feature type="region of interest" description="Disordered" evidence="1">
    <location>
        <begin position="38"/>
        <end position="57"/>
    </location>
</feature>
<keyword evidence="2" id="KW-0282">Flagellum</keyword>
<dbReference type="PANTHER" id="PTHR37166:SF1">
    <property type="entry name" value="PROTEIN FLAG"/>
    <property type="match status" value="1"/>
</dbReference>
<protein>
    <submittedName>
        <fullName evidence="2">Flagellin</fullName>
    </submittedName>
</protein>
<dbReference type="RefSeq" id="WP_017895210.1">
    <property type="nucleotide sequence ID" value="NZ_CBXI010000031.1"/>
</dbReference>
<gene>
    <name evidence="2" type="ORF">CTDIVETGP_1735</name>
</gene>
<feature type="compositionally biased region" description="Basic and acidic residues" evidence="1">
    <location>
        <begin position="43"/>
        <end position="57"/>
    </location>
</feature>
<dbReference type="SUPFAM" id="SSF160214">
    <property type="entry name" value="FlaG-like"/>
    <property type="match status" value="1"/>
</dbReference>
<dbReference type="AlphaFoldDB" id="W6N676"/>
<dbReference type="InterPro" id="IPR035924">
    <property type="entry name" value="FlaG-like_sf"/>
</dbReference>
<dbReference type="OrthoDB" id="9799867at2"/>
<comment type="caution">
    <text evidence="2">The sequence shown here is derived from an EMBL/GenBank/DDBJ whole genome shotgun (WGS) entry which is preliminary data.</text>
</comment>
<sequence>MEVMGMSQGGRQPLELNASIETAKVSGDISSTNNINVDQKALQNRDGKNTTAKSTKDAVDHANKILDDTQTHLKFEIYGKFNDVVVQVVDDDTNKVVREVPPKKLIDMVEKFCELSGFFMDKKA</sequence>
<keyword evidence="3" id="KW-1185">Reference proteome</keyword>
<dbReference type="GeneID" id="29419074"/>
<evidence type="ECO:0000313" key="2">
    <source>
        <dbReference type="EMBL" id="CDL91665.1"/>
    </source>
</evidence>
<reference evidence="2 3" key="1">
    <citation type="journal article" date="2015" name="Genome Announc.">
        <title>Draft Genome Sequence of Clostridium tyrobutyricum Strain DIVETGP, Isolated from Cow's Milk for Grana Padano Production.</title>
        <authorList>
            <person name="Soggiu A."/>
            <person name="Piras C."/>
            <person name="Gaiarsa S."/>
            <person name="Sassera D."/>
            <person name="Roncada P."/>
            <person name="Bendixen E."/>
            <person name="Brasca M."/>
            <person name="Bonizzi L."/>
        </authorList>
    </citation>
    <scope>NUCLEOTIDE SEQUENCE [LARGE SCALE GENOMIC DNA]</scope>
    <source>
        <strain evidence="2 3">DIVETGP</strain>
    </source>
</reference>
<dbReference type="PANTHER" id="PTHR37166">
    <property type="entry name" value="PROTEIN FLAG"/>
    <property type="match status" value="1"/>
</dbReference>
<keyword evidence="2" id="KW-0969">Cilium</keyword>
<dbReference type="Proteomes" id="UP000019482">
    <property type="component" value="Unassembled WGS sequence"/>
</dbReference>
<proteinExistence type="predicted"/>